<dbReference type="InterPro" id="IPR031325">
    <property type="entry name" value="RHS_repeat"/>
</dbReference>
<gene>
    <name evidence="6" type="ORF">SAMN04487911_12511</name>
</gene>
<dbReference type="InterPro" id="IPR013517">
    <property type="entry name" value="FG-GAP"/>
</dbReference>
<evidence type="ECO:0000256" key="2">
    <source>
        <dbReference type="ARBA" id="ARBA00022525"/>
    </source>
</evidence>
<dbReference type="Pfam" id="PF05593">
    <property type="entry name" value="RHS_repeat"/>
    <property type="match status" value="1"/>
</dbReference>
<dbReference type="InterPro" id="IPR022385">
    <property type="entry name" value="Rhs_assc_core"/>
</dbReference>
<dbReference type="EMBL" id="FQYX01000025">
    <property type="protein sequence ID" value="SHJ56071.1"/>
    <property type="molecule type" value="Genomic_DNA"/>
</dbReference>
<keyword evidence="7" id="KW-1185">Reference proteome</keyword>
<protein>
    <submittedName>
        <fullName evidence="6">RHS repeat-associated core domain-containing protein</fullName>
    </submittedName>
</protein>
<dbReference type="RefSeq" id="WP_072765337.1">
    <property type="nucleotide sequence ID" value="NZ_FQYX01000025.1"/>
</dbReference>
<dbReference type="Proteomes" id="UP000184231">
    <property type="component" value="Unassembled WGS sequence"/>
</dbReference>
<dbReference type="Gene3D" id="2.40.128.340">
    <property type="match status" value="1"/>
</dbReference>
<feature type="signal peptide" evidence="5">
    <location>
        <begin position="1"/>
        <end position="19"/>
    </location>
</feature>
<dbReference type="InterPro" id="IPR003284">
    <property type="entry name" value="Sal_SpvB"/>
</dbReference>
<dbReference type="NCBIfam" id="TIGR01643">
    <property type="entry name" value="YD_repeat_2x"/>
    <property type="match status" value="1"/>
</dbReference>
<dbReference type="PANTHER" id="PTHR32305">
    <property type="match status" value="1"/>
</dbReference>
<evidence type="ECO:0000256" key="3">
    <source>
        <dbReference type="ARBA" id="ARBA00022729"/>
    </source>
</evidence>
<evidence type="ECO:0000313" key="6">
    <source>
        <dbReference type="EMBL" id="SHJ56071.1"/>
    </source>
</evidence>
<organism evidence="6 7">
    <name type="scientific">Arenibacter nanhaiticus</name>
    <dbReference type="NCBI Taxonomy" id="558155"/>
    <lineage>
        <taxon>Bacteria</taxon>
        <taxon>Pseudomonadati</taxon>
        <taxon>Bacteroidota</taxon>
        <taxon>Flavobacteriia</taxon>
        <taxon>Flavobacteriales</taxon>
        <taxon>Flavobacteriaceae</taxon>
        <taxon>Arenibacter</taxon>
    </lineage>
</organism>
<dbReference type="Pfam" id="PF13517">
    <property type="entry name" value="FG-GAP_3"/>
    <property type="match status" value="1"/>
</dbReference>
<dbReference type="GO" id="GO:0005576">
    <property type="term" value="C:extracellular region"/>
    <property type="evidence" value="ECO:0007669"/>
    <property type="project" value="UniProtKB-SubCell"/>
</dbReference>
<dbReference type="InterPro" id="IPR050708">
    <property type="entry name" value="T6SS_VgrG/RHS"/>
</dbReference>
<accession>A0A1M6KAQ8</accession>
<name>A0A1M6KAQ8_9FLAO</name>
<dbReference type="GO" id="GO:0005737">
    <property type="term" value="C:cytoplasm"/>
    <property type="evidence" value="ECO:0007669"/>
    <property type="project" value="InterPro"/>
</dbReference>
<feature type="chain" id="PRO_5012590361" evidence="5">
    <location>
        <begin position="20"/>
        <end position="2092"/>
    </location>
</feature>
<evidence type="ECO:0000256" key="1">
    <source>
        <dbReference type="ARBA" id="ARBA00004613"/>
    </source>
</evidence>
<keyword evidence="3 5" id="KW-0732">Signal</keyword>
<dbReference type="OrthoDB" id="6225685at2"/>
<keyword evidence="4" id="KW-0843">Virulence</keyword>
<dbReference type="InterPro" id="IPR028994">
    <property type="entry name" value="Integrin_alpha_N"/>
</dbReference>
<evidence type="ECO:0000256" key="4">
    <source>
        <dbReference type="ARBA" id="ARBA00023026"/>
    </source>
</evidence>
<dbReference type="STRING" id="558155.SAMN04487911_12511"/>
<dbReference type="NCBIfam" id="TIGR03696">
    <property type="entry name" value="Rhs_assc_core"/>
    <property type="match status" value="1"/>
</dbReference>
<evidence type="ECO:0000313" key="7">
    <source>
        <dbReference type="Proteomes" id="UP000184231"/>
    </source>
</evidence>
<evidence type="ECO:0000256" key="5">
    <source>
        <dbReference type="SAM" id="SignalP"/>
    </source>
</evidence>
<proteinExistence type="predicted"/>
<dbReference type="InterPro" id="IPR006530">
    <property type="entry name" value="YD"/>
</dbReference>
<sequence length="2092" mass="229371">MKTFLIFSVFSIGSFGVYAQTDYTVIPLEATPITVIERTEDKSPPSMELDMDASIEPMGSGAGGSEISETTGDLSVSLTGGATYSVPIKVPPGINGIVPTIALSYNSQGGNGMAGYGWNVSGISVITRIPSTKFHDNNIDPVDFDSADRFALDGQRLVLKSGTYGASGAIYETENFSNVKIVSNGVSTYGSSYGPLSFTVTYPDGSVAKYGNSTDSRSRTDYAITSWQDPQGIMVNYTYTAANNSLSIASIKYGHRTGGTSPNEIAFVYKSRKRPEQSFIGGQDFRRKTILSTINVKTGAIGYRNYLLAHNFNTLGFERLTSITEKSGDNSLSFNPISFNYSDSPASLGASTITTSLTVSNIEQRNAHMVPLDYTGDGKMDFIVYPKNRSERTKFWIFQEIQSGNTNIGSQVSTPIFETMFPIAYLDGANKLAKAQGFGLVTHTGTNEVRFKVNGQSTYAPAAQYYEKTWNAPSYTPKYDCTTSRNPERVPLNYISGDFNGDGLTDIIAIANPYSYETCYPILPRPGESCGDCCRCETTNVPDSKVYFINLDRRISTGFTNRAGTLETALQSDHRLLTADFNGDGKTDILHVTSGKIDVYTLNSANGLVRLWSTTDSRIRTDYPLYLGDYNGDGKTDFMMPTANNSATFALFLSTGVQFSLKIQVYPFTYKQYSIATSPINSYDLIPTDINGDGRTDILEYKTTTHNGGANGSQTVGMYYNTFSTVSEVTPAFSFIKSATKTGTLNHLPIPVFLSPADRSNNNLDFVTISNNTLCNFTFGKDNREDMLLRSISNKGTTHNITYRDLDPHIQASDTYAFYETRSDQVYPFVDIDVARGTKLVATLQRSVSGTTTIKQHFAYQGAVAHVDGLGFMGFIGLARSDWSTQDSDRIWNITKHDIAKRGAVSSSYSMANYFTLNSIPPDYIAKTTYVNASSLAANKVFKISNTSNLVQNGLNGTATTTSYLYDAYNNPTKITVDYSGQGSSVTDLTYGNSTGTTYYIGRPLTKKNTTTIGGNAFSTEENYTYTGYLVTTKNYKGDGTPFDSETYTYDVFGNIKTKTITPNGETARQLKYDYDTSGRYLIKSYDVENLATSYEYNTTTGTLKKETNPFGLVTQYLYDTWNRLTKVTDYLGKNVNTTYVETSNTYTVTVTADDGGSTIAVYDPLQRLVKESKKDVLGQWVNKSYQYDKFDRVWKESEPYIGTAVGQWNTTEYDLYGRPKTLTSYTGKVTNISYSGLTVTVNDGTKTVATTKNALGNVTQVTDPGGTIAYTYFGNGAMKSSTYSGIAQTIEQDGWGRRTKLIDPSAGTYTYAYNGFGELTKENTPKGVTDYTYSTVGKLTQKKVTGDANTNMIINYSYDATSKLPTSIALATNADGNTGTTTIAYDSYKRVTSTIETNSHAKFTKWFTYDAFGKVATEESEGRLLSNNKFSKIKVKNTYANGQLKNVNDFTTNEELWNITGLNARGQVTTSTMGVALRHTNTYDTYGYLTQALSQKNVTTSPVELMKLSFNFNVQRGILNSRTNSLFAWTENFTYDSQDRLLSFNDNNGAKNQDYDNKGRINTLSNLGTFTYNSTNYQNTGLTLNPTGETYYNNYTTQNITYNAFKSPVEIYENGKDRISFQYNAGMGRATMYYGGTQATKEDRPFRKHYSQDGSMEIKWEKATGRTTFVTYVGGDAYSSPVIYHSDQGSTTTAQYLYLHRDYLGSILGITDKNGTFKEKRHFDAWGNIVKLTDGNNAALTKFAVLDRGYTGHEHLQDVNLIHMNGRLYDPMLHRFLMPDNFVQDPYNTLNYNRYAYVMHNPLMYVDFSGEYAEGTGTGNWLWGGAVLVASALGSWSDEIKDAQIGRWLNRNFGKPVEKWVNKHIAKPLKRLFGGGGGGRHAAPEIYHADMPMGGGGGPNNLAIFGASGGGGISISGSGPGISAGDVADTVLDFVPIVGGLKDIYQGINDGNGWMVALGAGSIVADVFTLGGSSLVKGGIKTGIKIGARSVASSAAKGGSSVLSKGELIRIGNAATRINKPITVVGSRAKGTAGVYSDWDYVIPGLNNKNWKTIKNSLPGSRSILNNTPRNIDIFKGPVNPNLPYITIYPH</sequence>
<comment type="subcellular location">
    <subcellularLocation>
        <location evidence="1">Secreted</location>
    </subcellularLocation>
</comment>
<dbReference type="SUPFAM" id="SSF69318">
    <property type="entry name" value="Integrin alpha N-terminal domain"/>
    <property type="match status" value="1"/>
</dbReference>
<reference evidence="6 7" key="1">
    <citation type="submission" date="2016-11" db="EMBL/GenBank/DDBJ databases">
        <authorList>
            <person name="Jaros S."/>
            <person name="Januszkiewicz K."/>
            <person name="Wedrychowicz H."/>
        </authorList>
    </citation>
    <scope>NUCLEOTIDE SEQUENCE [LARGE SCALE GENOMIC DNA]</scope>
    <source>
        <strain evidence="6 7">CGMCC 1.8863</strain>
    </source>
</reference>
<dbReference type="Gene3D" id="2.180.10.10">
    <property type="entry name" value="RHS repeat-associated core"/>
    <property type="match status" value="1"/>
</dbReference>
<keyword evidence="2" id="KW-0964">Secreted</keyword>
<dbReference type="Pfam" id="PF03534">
    <property type="entry name" value="SpvB"/>
    <property type="match status" value="1"/>
</dbReference>
<dbReference type="PANTHER" id="PTHR32305:SF15">
    <property type="entry name" value="PROTEIN RHSA-RELATED"/>
    <property type="match status" value="1"/>
</dbReference>